<gene>
    <name evidence="1" type="ORF">OIU83_23145</name>
</gene>
<evidence type="ECO:0000313" key="2">
    <source>
        <dbReference type="Proteomes" id="UP001151079"/>
    </source>
</evidence>
<sequence>MKKWILISAIFYIGTIHSQKKIDALTTPTSPAASILGMQPSAILQSKSYRALEAALFTNFSNENGNSILPNDFGLEFMPYWANDHGISLEEYLYPKTDLKQILRNSSLSLASTQNFMLQDSTNTKSLAFGYRTSLYFGNSRDKEIIQKHIESLSQNQRVGSKIISELTELADKFKLKTKREYLTAIHDKLTDRIYQVLDKKSMKEAEEITKNIYDATDALPFDENNIDSFLISFSELIENKMMGSYEEFKSYILTRQGLNIDLAYAISLNFPTNEFKYSDVPRQSFWITPSYKFSDKFNFLKATGVLRYEWYNKKYFENYFPDTKVYKNNFDYGLAFLGQFKKFSIALEATARQSHSLLAAGTDSLGNTLYTKENSSDFQYISTFSYRLTEQVALTYQIGSSFKPIFNNNGTLVSLLSLNFGFGGPNVTDITSK</sequence>
<keyword evidence="2" id="KW-1185">Reference proteome</keyword>
<evidence type="ECO:0000313" key="1">
    <source>
        <dbReference type="EMBL" id="MCV9930576.1"/>
    </source>
</evidence>
<dbReference type="RefSeq" id="WP_264208642.1">
    <property type="nucleotide sequence ID" value="NZ_JAOZEW010000041.1"/>
</dbReference>
<name>A0A9X2ZKT5_9FLAO</name>
<dbReference type="Proteomes" id="UP001151079">
    <property type="component" value="Unassembled WGS sequence"/>
</dbReference>
<accession>A0A9X2ZKT5</accession>
<proteinExistence type="predicted"/>
<protein>
    <submittedName>
        <fullName evidence="1">Uncharacterized protein</fullName>
    </submittedName>
</protein>
<dbReference type="EMBL" id="JAOZEW010000041">
    <property type="protein sequence ID" value="MCV9930576.1"/>
    <property type="molecule type" value="Genomic_DNA"/>
</dbReference>
<dbReference type="AlphaFoldDB" id="A0A9X2ZKT5"/>
<comment type="caution">
    <text evidence="1">The sequence shown here is derived from an EMBL/GenBank/DDBJ whole genome shotgun (WGS) entry which is preliminary data.</text>
</comment>
<reference evidence="1" key="1">
    <citation type="submission" date="2022-10" db="EMBL/GenBank/DDBJ databases">
        <title>Two novel species of Flavobacterium.</title>
        <authorList>
            <person name="Liu Q."/>
            <person name="Xin Y.-H."/>
        </authorList>
    </citation>
    <scope>NUCLEOTIDE SEQUENCE</scope>
    <source>
        <strain evidence="1">LS1R49</strain>
    </source>
</reference>
<organism evidence="1 2">
    <name type="scientific">Flavobacterium shii</name>
    <dbReference type="NCBI Taxonomy" id="2987687"/>
    <lineage>
        <taxon>Bacteria</taxon>
        <taxon>Pseudomonadati</taxon>
        <taxon>Bacteroidota</taxon>
        <taxon>Flavobacteriia</taxon>
        <taxon>Flavobacteriales</taxon>
        <taxon>Flavobacteriaceae</taxon>
        <taxon>Flavobacterium</taxon>
    </lineage>
</organism>